<comment type="caution">
    <text evidence="2">The sequence shown here is derived from an EMBL/GenBank/DDBJ whole genome shotgun (WGS) entry which is preliminary data.</text>
</comment>
<proteinExistence type="predicted"/>
<feature type="region of interest" description="Disordered" evidence="1">
    <location>
        <begin position="211"/>
        <end position="235"/>
    </location>
</feature>
<gene>
    <name evidence="2" type="ORF">H9850_03525</name>
</gene>
<protein>
    <submittedName>
        <fullName evidence="2">Uncharacterized protein</fullName>
    </submittedName>
</protein>
<evidence type="ECO:0000256" key="1">
    <source>
        <dbReference type="SAM" id="MobiDB-lite"/>
    </source>
</evidence>
<sequence>MDWGSDSDFWTCIEVNMPNSPRVLEEASTQLPEALHELLALLPADEQQALEKVWTLHRTVVNTQQQLQAQQGQSSLHELVPPLNAFNGLSASSKVAKLLPQIFTGYSYVGLQTIIGGLSLDSRFRPDDIYTQQMQSMPPEAMLLSPNSCLRSIFHLGTANVRTDFNRKLIASFPEDTSYIAAVTLLQAPVAFAPGVTPGAVAPRTSAAASAANNPELEASGSANSPRVGTNSDAASCEVRSDDPALYFIPTIFVLTSEGYFVTTVTLEAMPHPYLRFGDNLTMQDLSAEAYAQTLELEEQLDAAVFLALEEIGIKRQQVELCPSYELTIPPNHQDLFSIQLHKLAHTGVDFTAAIPSDFALSWVLQPTLLSQLLRAGTASKFDPNYLTAAWPLPLQDNSVPDSDSDAPVDVSATAVAPLPDFSAPPSLNLQRVWSRLGAYEQEFNLAALYNKNGHCVLKDIFNLNLILDTPHKGTSPLYWLYMSLPQETYAQEVERIRADVEHCLAGESYFRMSEAQRNLRKSLISPQYTVDELALQRHVLQKLGTIEVTNVLRPIAQWQEIKGTIRHLMARMRVYLNTRINWQPQVRPFTLTRFYDGESRRAGMEIDGRSLLCQLYPDHFDFEDFTYSFDLPEQQRCYTEAQTESWRALYSGCLPLQSPTGHNIYLNENLMHGAIFVLGLVLAEQHHAQQRLKDLIATVNHATHGLSTLIAKEQFATCPYALHQELHELLGMLHKLQQRHNQLIAMTHCNIPYLPDFLAILDSAESKEALRAHHDHTELCLWTLGLLGLNLKTIATCTKPAEAAAEVKGA</sequence>
<accession>A0A9D1WC76</accession>
<dbReference type="EMBL" id="DXEV01000070">
    <property type="protein sequence ID" value="HIX56526.1"/>
    <property type="molecule type" value="Genomic_DNA"/>
</dbReference>
<dbReference type="AlphaFoldDB" id="A0A9D1WC76"/>
<feature type="compositionally biased region" description="Polar residues" evidence="1">
    <location>
        <begin position="221"/>
        <end position="234"/>
    </location>
</feature>
<dbReference type="Proteomes" id="UP000886829">
    <property type="component" value="Unassembled WGS sequence"/>
</dbReference>
<evidence type="ECO:0000313" key="2">
    <source>
        <dbReference type="EMBL" id="HIX56526.1"/>
    </source>
</evidence>
<reference evidence="2" key="2">
    <citation type="submission" date="2021-04" db="EMBL/GenBank/DDBJ databases">
        <authorList>
            <person name="Gilroy R."/>
        </authorList>
    </citation>
    <scope>NUCLEOTIDE SEQUENCE</scope>
    <source>
        <strain evidence="2">USASDec5-558</strain>
    </source>
</reference>
<name>A0A9D1WC76_9GAMM</name>
<evidence type="ECO:0000313" key="3">
    <source>
        <dbReference type="Proteomes" id="UP000886829"/>
    </source>
</evidence>
<organism evidence="2 3">
    <name type="scientific">Candidatus Anaerobiospirillum pullistercoris</name>
    <dbReference type="NCBI Taxonomy" id="2838452"/>
    <lineage>
        <taxon>Bacteria</taxon>
        <taxon>Pseudomonadati</taxon>
        <taxon>Pseudomonadota</taxon>
        <taxon>Gammaproteobacteria</taxon>
        <taxon>Aeromonadales</taxon>
        <taxon>Succinivibrionaceae</taxon>
        <taxon>Anaerobiospirillum</taxon>
    </lineage>
</organism>
<reference evidence="2" key="1">
    <citation type="journal article" date="2021" name="PeerJ">
        <title>Extensive microbial diversity within the chicken gut microbiome revealed by metagenomics and culture.</title>
        <authorList>
            <person name="Gilroy R."/>
            <person name="Ravi A."/>
            <person name="Getino M."/>
            <person name="Pursley I."/>
            <person name="Horton D.L."/>
            <person name="Alikhan N.F."/>
            <person name="Baker D."/>
            <person name="Gharbi K."/>
            <person name="Hall N."/>
            <person name="Watson M."/>
            <person name="Adriaenssens E.M."/>
            <person name="Foster-Nyarko E."/>
            <person name="Jarju S."/>
            <person name="Secka A."/>
            <person name="Antonio M."/>
            <person name="Oren A."/>
            <person name="Chaudhuri R.R."/>
            <person name="La Ragione R."/>
            <person name="Hildebrand F."/>
            <person name="Pallen M.J."/>
        </authorList>
    </citation>
    <scope>NUCLEOTIDE SEQUENCE</scope>
    <source>
        <strain evidence="2">USASDec5-558</strain>
    </source>
</reference>